<feature type="compositionally biased region" description="Basic and acidic residues" evidence="1">
    <location>
        <begin position="256"/>
        <end position="268"/>
    </location>
</feature>
<feature type="region of interest" description="Disordered" evidence="1">
    <location>
        <begin position="215"/>
        <end position="268"/>
    </location>
</feature>
<gene>
    <name evidence="2" type="ORF">JI435_159230</name>
</gene>
<sequence>MSLPLIAPCLLFPTPFSRSSFKHTFQAMLNYVADTEQINGRAQLEFQGRKMLCALTHNKNLIWATFLDDGWSNEPEMYLHSNPSLELDDGNVAMNDIDYSTITKRFGSYVRPHNFHGIAISVWYSIGGFELLTNAELEERVSDMINNSILVESTYADDSNDGSDTPTSQDVFQGVGFEAANDEAIEIETSEVEAMEVEAMDDNSCDAAENDVESMNVDTDSNIDGPYSTSNSDTEPDELKEPSSATVNTTRNEASLGDHEHNEANSRELRDKAERFLAQQNIGLYVFDKSF</sequence>
<dbReference type="AlphaFoldDB" id="A0A7U2EZ55"/>
<feature type="compositionally biased region" description="Polar residues" evidence="1">
    <location>
        <begin position="243"/>
        <end position="253"/>
    </location>
</feature>
<dbReference type="Proteomes" id="UP000663193">
    <property type="component" value="Chromosome 5"/>
</dbReference>
<evidence type="ECO:0000256" key="1">
    <source>
        <dbReference type="SAM" id="MobiDB-lite"/>
    </source>
</evidence>
<accession>A0A7U2EZ55</accession>
<organism evidence="2 3">
    <name type="scientific">Phaeosphaeria nodorum (strain SN15 / ATCC MYA-4574 / FGSC 10173)</name>
    <name type="common">Glume blotch fungus</name>
    <name type="synonym">Parastagonospora nodorum</name>
    <dbReference type="NCBI Taxonomy" id="321614"/>
    <lineage>
        <taxon>Eukaryota</taxon>
        <taxon>Fungi</taxon>
        <taxon>Dikarya</taxon>
        <taxon>Ascomycota</taxon>
        <taxon>Pezizomycotina</taxon>
        <taxon>Dothideomycetes</taxon>
        <taxon>Pleosporomycetidae</taxon>
        <taxon>Pleosporales</taxon>
        <taxon>Pleosporineae</taxon>
        <taxon>Phaeosphaeriaceae</taxon>
        <taxon>Parastagonospora</taxon>
    </lineage>
</organism>
<proteinExistence type="predicted"/>
<evidence type="ECO:0000313" key="2">
    <source>
        <dbReference type="EMBL" id="QRC95771.1"/>
    </source>
</evidence>
<dbReference type="OrthoDB" id="10642034at2759"/>
<name>A0A7U2EZ55_PHANO</name>
<dbReference type="VEuPathDB" id="FungiDB:JI435_159230"/>
<protein>
    <submittedName>
        <fullName evidence="2">Uncharacterized protein</fullName>
    </submittedName>
</protein>
<feature type="compositionally biased region" description="Polar residues" evidence="1">
    <location>
        <begin position="216"/>
        <end position="233"/>
    </location>
</feature>
<keyword evidence="3" id="KW-1185">Reference proteome</keyword>
<reference evidence="3" key="1">
    <citation type="journal article" date="2021" name="BMC Genomics">
        <title>Chromosome-level genome assembly and manually-curated proteome of model necrotroph Parastagonospora nodorum Sn15 reveals a genome-wide trove of candidate effector homologs, and redundancy of virulence-related functions within an accessory chromosome.</title>
        <authorList>
            <person name="Bertazzoni S."/>
            <person name="Jones D.A.B."/>
            <person name="Phan H.T."/>
            <person name="Tan K.-C."/>
            <person name="Hane J.K."/>
        </authorList>
    </citation>
    <scope>NUCLEOTIDE SEQUENCE [LARGE SCALE GENOMIC DNA]</scope>
    <source>
        <strain evidence="3">SN15 / ATCC MYA-4574 / FGSC 10173)</strain>
    </source>
</reference>
<evidence type="ECO:0000313" key="3">
    <source>
        <dbReference type="Proteomes" id="UP000663193"/>
    </source>
</evidence>
<dbReference type="EMBL" id="CP069027">
    <property type="protein sequence ID" value="QRC95771.1"/>
    <property type="molecule type" value="Genomic_DNA"/>
</dbReference>